<evidence type="ECO:0000313" key="3">
    <source>
        <dbReference type="Proteomes" id="UP000242450"/>
    </source>
</evidence>
<keyword evidence="1" id="KW-0472">Membrane</keyword>
<keyword evidence="1" id="KW-1133">Transmembrane helix</keyword>
<keyword evidence="1" id="KW-0812">Transmembrane</keyword>
<gene>
    <name evidence="2" type="ORF">Celaphus_00005153</name>
</gene>
<keyword evidence="3" id="KW-1185">Reference proteome</keyword>
<dbReference type="AlphaFoldDB" id="A0A212CW22"/>
<dbReference type="OrthoDB" id="193139at2759"/>
<name>A0A212CW22_CEREH</name>
<dbReference type="EMBL" id="MKHE01000011">
    <property type="protein sequence ID" value="OWK10162.1"/>
    <property type="molecule type" value="Genomic_DNA"/>
</dbReference>
<reference evidence="2 3" key="1">
    <citation type="journal article" date="2018" name="Mol. Genet. Genomics">
        <title>The red deer Cervus elaphus genome CerEla1.0: sequencing, annotating, genes, and chromosomes.</title>
        <authorList>
            <person name="Bana N.A."/>
            <person name="Nyiri A."/>
            <person name="Nagy J."/>
            <person name="Frank K."/>
            <person name="Nagy T."/>
            <person name="Steger V."/>
            <person name="Schiller M."/>
            <person name="Lakatos P."/>
            <person name="Sugar L."/>
            <person name="Horn P."/>
            <person name="Barta E."/>
            <person name="Orosz L."/>
        </authorList>
    </citation>
    <scope>NUCLEOTIDE SEQUENCE [LARGE SCALE GENOMIC DNA]</scope>
    <source>
        <strain evidence="2">Hungarian</strain>
    </source>
</reference>
<dbReference type="Gene3D" id="1.20.120.550">
    <property type="entry name" value="Membrane associated eicosanoid/glutathione metabolism-like domain"/>
    <property type="match status" value="1"/>
</dbReference>
<comment type="caution">
    <text evidence="2">The sequence shown here is derived from an EMBL/GenBank/DDBJ whole genome shotgun (WGS) entry which is preliminary data.</text>
</comment>
<sequence>MPPSGLELMNGQVLPAFLLCSALLVIKMYVVAIITGQVRLRKKILGQAPLEFSERNFPHRSESRSQNNNKD</sequence>
<proteinExistence type="predicted"/>
<organism evidence="2 3">
    <name type="scientific">Cervus elaphus hippelaphus</name>
    <name type="common">European red deer</name>
    <dbReference type="NCBI Taxonomy" id="46360"/>
    <lineage>
        <taxon>Eukaryota</taxon>
        <taxon>Metazoa</taxon>
        <taxon>Chordata</taxon>
        <taxon>Craniata</taxon>
        <taxon>Vertebrata</taxon>
        <taxon>Euteleostomi</taxon>
        <taxon>Mammalia</taxon>
        <taxon>Eutheria</taxon>
        <taxon>Laurasiatheria</taxon>
        <taxon>Artiodactyla</taxon>
        <taxon>Ruminantia</taxon>
        <taxon>Pecora</taxon>
        <taxon>Cervidae</taxon>
        <taxon>Cervinae</taxon>
        <taxon>Cervus</taxon>
    </lineage>
</organism>
<dbReference type="Proteomes" id="UP000242450">
    <property type="component" value="Chromosome 11"/>
</dbReference>
<protein>
    <submittedName>
        <fullName evidence="2">PTGES</fullName>
    </submittedName>
</protein>
<evidence type="ECO:0000256" key="1">
    <source>
        <dbReference type="SAM" id="Phobius"/>
    </source>
</evidence>
<dbReference type="InterPro" id="IPR023352">
    <property type="entry name" value="MAPEG-like_dom_sf"/>
</dbReference>
<accession>A0A212CW22</accession>
<feature type="transmembrane region" description="Helical" evidence="1">
    <location>
        <begin position="12"/>
        <end position="34"/>
    </location>
</feature>
<evidence type="ECO:0000313" key="2">
    <source>
        <dbReference type="EMBL" id="OWK10162.1"/>
    </source>
</evidence>